<dbReference type="AlphaFoldDB" id="A0A1X2HUY6"/>
<feature type="compositionally biased region" description="Low complexity" evidence="1">
    <location>
        <begin position="651"/>
        <end position="667"/>
    </location>
</feature>
<evidence type="ECO:0000259" key="2">
    <source>
        <dbReference type="PROSITE" id="PS50003"/>
    </source>
</evidence>
<evidence type="ECO:0000313" key="4">
    <source>
        <dbReference type="Proteomes" id="UP000242180"/>
    </source>
</evidence>
<accession>A0A1X2HUY6</accession>
<feature type="region of interest" description="Disordered" evidence="1">
    <location>
        <begin position="209"/>
        <end position="299"/>
    </location>
</feature>
<proteinExistence type="predicted"/>
<dbReference type="OrthoDB" id="2412252at2759"/>
<evidence type="ECO:0000256" key="1">
    <source>
        <dbReference type="SAM" id="MobiDB-lite"/>
    </source>
</evidence>
<protein>
    <recommendedName>
        <fullName evidence="2">PH domain-containing protein</fullName>
    </recommendedName>
</protein>
<dbReference type="EMBL" id="MCGN01000001">
    <property type="protein sequence ID" value="ORZ02898.1"/>
    <property type="molecule type" value="Genomic_DNA"/>
</dbReference>
<dbReference type="Gene3D" id="2.30.29.30">
    <property type="entry name" value="Pleckstrin-homology domain (PH domain)/Phosphotyrosine-binding domain (PTB)"/>
    <property type="match status" value="1"/>
</dbReference>
<feature type="compositionally biased region" description="Basic residues" evidence="1">
    <location>
        <begin position="363"/>
        <end position="384"/>
    </location>
</feature>
<gene>
    <name evidence="3" type="ORF">BCR43DRAFT_520142</name>
</gene>
<keyword evidence="4" id="KW-1185">Reference proteome</keyword>
<dbReference type="PROSITE" id="PS50003">
    <property type="entry name" value="PH_DOMAIN"/>
    <property type="match status" value="1"/>
</dbReference>
<feature type="region of interest" description="Disordered" evidence="1">
    <location>
        <begin position="363"/>
        <end position="409"/>
    </location>
</feature>
<organism evidence="3 4">
    <name type="scientific">Syncephalastrum racemosum</name>
    <name type="common">Filamentous fungus</name>
    <dbReference type="NCBI Taxonomy" id="13706"/>
    <lineage>
        <taxon>Eukaryota</taxon>
        <taxon>Fungi</taxon>
        <taxon>Fungi incertae sedis</taxon>
        <taxon>Mucoromycota</taxon>
        <taxon>Mucoromycotina</taxon>
        <taxon>Mucoromycetes</taxon>
        <taxon>Mucorales</taxon>
        <taxon>Syncephalastraceae</taxon>
        <taxon>Syncephalastrum</taxon>
    </lineage>
</organism>
<comment type="caution">
    <text evidence="3">The sequence shown here is derived from an EMBL/GenBank/DDBJ whole genome shotgun (WGS) entry which is preliminary data.</text>
</comment>
<evidence type="ECO:0000313" key="3">
    <source>
        <dbReference type="EMBL" id="ORZ02898.1"/>
    </source>
</evidence>
<name>A0A1X2HUY6_SYNRA</name>
<sequence length="694" mass="78048">MPLHHQRNHPQTPSPTKAPLDRALLKNAHEVPATAPIFEGNLYLRTEKKRWQWRLFRFDGTCFTCLSSRKVRLPPDTTVDTAIHPSPSFNTCLTSPLLATPKDKAKRLTSSIGDSAFDVSEPMLASYYQLPKWTVEVSTISAISVLKRSKKRNPFSGPAPKSRCFCIRTFDGQCYVMKAQKYKDLERWLFVLTKMWKFAQTIRAQVEQQLHSQATPMPTPSPPQLVLAAPPRPTAGTSSSMHQPRHSRYVTKINDDHDDDSTNDGPVMRSLVPPAPLALHSPPQPQPQPQPQHYQQDPKYCAPTLSHEKVEWIDEWRKSLAELVAADANVSFAPPPIESIPDDDKLSSISGLTSVSAREYKKRPVPILRRKSSNRRSNSLRRAKQNSIAPEGQEMPLEDRPSSNLRKKRSDEVKNWISTNTNHNNGGPQVLPDLDFFQDVKTTLGSGDELRSQQQHQQTAVRYHTSIRGRNVHVVNTSSDDTDTPAKVNMVTIDPSQPGMAPTDIHQGASPLQTLTNHVSVRDDEDMSLADLQRSLRRVSMNDYYPYQQQLHARSPSASSVLDIRPTMTAPIPPPHAFHQHHQYARPTPQHLQRAPVHNGSSVLVAPAEPPVPVQRSPPSALYFENPALPKTEKSRPRSWMAPSSSGSSLMDKQQQKSMLSSMMKQSYSPTYHPHHHGAPRRSIEIDSASWQRH</sequence>
<feature type="domain" description="PH" evidence="2">
    <location>
        <begin position="35"/>
        <end position="197"/>
    </location>
</feature>
<dbReference type="InterPro" id="IPR001849">
    <property type="entry name" value="PH_domain"/>
</dbReference>
<dbReference type="InterPro" id="IPR011993">
    <property type="entry name" value="PH-like_dom_sf"/>
</dbReference>
<dbReference type="OMA" id="MASDPCI"/>
<dbReference type="InParanoid" id="A0A1X2HUY6"/>
<feature type="region of interest" description="Disordered" evidence="1">
    <location>
        <begin position="610"/>
        <end position="694"/>
    </location>
</feature>
<dbReference type="Proteomes" id="UP000242180">
    <property type="component" value="Unassembled WGS sequence"/>
</dbReference>
<dbReference type="SMART" id="SM00233">
    <property type="entry name" value="PH"/>
    <property type="match status" value="1"/>
</dbReference>
<reference evidence="3 4" key="1">
    <citation type="submission" date="2016-07" db="EMBL/GenBank/DDBJ databases">
        <title>Pervasive Adenine N6-methylation of Active Genes in Fungi.</title>
        <authorList>
            <consortium name="DOE Joint Genome Institute"/>
            <person name="Mondo S.J."/>
            <person name="Dannebaum R.O."/>
            <person name="Kuo R.C."/>
            <person name="Labutti K."/>
            <person name="Haridas S."/>
            <person name="Kuo A."/>
            <person name="Salamov A."/>
            <person name="Ahrendt S.R."/>
            <person name="Lipzen A."/>
            <person name="Sullivan W."/>
            <person name="Andreopoulos W.B."/>
            <person name="Clum A."/>
            <person name="Lindquist E."/>
            <person name="Daum C."/>
            <person name="Ramamoorthy G.K."/>
            <person name="Gryganskyi A."/>
            <person name="Culley D."/>
            <person name="Magnuson J.K."/>
            <person name="James T.Y."/>
            <person name="O'Malley M.A."/>
            <person name="Stajich J.E."/>
            <person name="Spatafora J.W."/>
            <person name="Visel A."/>
            <person name="Grigoriev I.V."/>
        </authorList>
    </citation>
    <scope>NUCLEOTIDE SEQUENCE [LARGE SCALE GENOMIC DNA]</scope>
    <source>
        <strain evidence="3 4">NRRL 2496</strain>
    </source>
</reference>
<dbReference type="SUPFAM" id="SSF50729">
    <property type="entry name" value="PH domain-like"/>
    <property type="match status" value="1"/>
</dbReference>